<protein>
    <submittedName>
        <fullName evidence="1">Uncharacterized protein</fullName>
    </submittedName>
</protein>
<evidence type="ECO:0000313" key="1">
    <source>
        <dbReference type="EMBL" id="MFN0254143.1"/>
    </source>
</evidence>
<proteinExistence type="predicted"/>
<comment type="caution">
    <text evidence="1">The sequence shown here is derived from an EMBL/GenBank/DDBJ whole genome shotgun (WGS) entry which is preliminary data.</text>
</comment>
<dbReference type="EMBL" id="SSHJ02000001">
    <property type="protein sequence ID" value="MFN0254143.1"/>
    <property type="molecule type" value="Genomic_DNA"/>
</dbReference>
<keyword evidence="2" id="KW-1185">Reference proteome</keyword>
<dbReference type="Proteomes" id="UP001517247">
    <property type="component" value="Unassembled WGS sequence"/>
</dbReference>
<accession>A0ABW9J0T6</accession>
<gene>
    <name evidence="1" type="ORF">E6A44_001060</name>
</gene>
<dbReference type="RefSeq" id="WP_138721322.1">
    <property type="nucleotide sequence ID" value="NZ_SSHJ02000001.1"/>
</dbReference>
<evidence type="ECO:0000313" key="2">
    <source>
        <dbReference type="Proteomes" id="UP001517247"/>
    </source>
</evidence>
<sequence>MNIYLGSENISIGGKVEFIKCSACNFDSFRLELSADTDMVYQDVIGFVNKEHKELLLTHLSDEEFHNFSNYSGNQLSERVNTVFKGNGFTFYKSKHFTDQNDEEYWAPVCPKCESSFQTERKISLEDFIKEGGKVITYSLYDKFY</sequence>
<organism evidence="1 2">
    <name type="scientific">Pedobacter ureilyticus</name>
    <dbReference type="NCBI Taxonomy" id="1393051"/>
    <lineage>
        <taxon>Bacteria</taxon>
        <taxon>Pseudomonadati</taxon>
        <taxon>Bacteroidota</taxon>
        <taxon>Sphingobacteriia</taxon>
        <taxon>Sphingobacteriales</taxon>
        <taxon>Sphingobacteriaceae</taxon>
        <taxon>Pedobacter</taxon>
    </lineage>
</organism>
<reference evidence="1 2" key="1">
    <citation type="submission" date="2024-12" db="EMBL/GenBank/DDBJ databases">
        <authorList>
            <person name="Hu S."/>
        </authorList>
    </citation>
    <scope>NUCLEOTIDE SEQUENCE [LARGE SCALE GENOMIC DNA]</scope>
    <source>
        <strain evidence="1 2">THG-T11</strain>
    </source>
</reference>
<name>A0ABW9J0T6_9SPHI</name>